<organism evidence="3 4">
    <name type="scientific">Mesorhizobium ciceri</name>
    <dbReference type="NCBI Taxonomy" id="39645"/>
    <lineage>
        <taxon>Bacteria</taxon>
        <taxon>Pseudomonadati</taxon>
        <taxon>Pseudomonadota</taxon>
        <taxon>Alphaproteobacteria</taxon>
        <taxon>Hyphomicrobiales</taxon>
        <taxon>Phyllobacteriaceae</taxon>
        <taxon>Mesorhizobium</taxon>
    </lineage>
</organism>
<dbReference type="InterPro" id="IPR002563">
    <property type="entry name" value="Flavin_Rdtase-like_dom"/>
</dbReference>
<evidence type="ECO:0000313" key="3">
    <source>
        <dbReference type="EMBL" id="UTU52511.1"/>
    </source>
</evidence>
<keyword evidence="1" id="KW-0560">Oxidoreductase</keyword>
<evidence type="ECO:0000259" key="2">
    <source>
        <dbReference type="SMART" id="SM00903"/>
    </source>
</evidence>
<dbReference type="AlphaFoldDB" id="A0AB38TDZ2"/>
<dbReference type="SMART" id="SM00903">
    <property type="entry name" value="Flavin_Reduct"/>
    <property type="match status" value="1"/>
</dbReference>
<dbReference type="GO" id="GO:0006208">
    <property type="term" value="P:pyrimidine nucleobase catabolic process"/>
    <property type="evidence" value="ECO:0007669"/>
    <property type="project" value="TreeGrafter"/>
</dbReference>
<dbReference type="InterPro" id="IPR050268">
    <property type="entry name" value="NADH-dep_flavin_reductase"/>
</dbReference>
<name>A0AB38TDZ2_9HYPH</name>
<dbReference type="RefSeq" id="WP_013528541.1">
    <property type="nucleotide sequence ID" value="NZ_CP015062.1"/>
</dbReference>
<dbReference type="GO" id="GO:0010181">
    <property type="term" value="F:FMN binding"/>
    <property type="evidence" value="ECO:0007669"/>
    <property type="project" value="InterPro"/>
</dbReference>
<evidence type="ECO:0000313" key="4">
    <source>
        <dbReference type="Proteomes" id="UP001060070"/>
    </source>
</evidence>
<dbReference type="Gene3D" id="2.30.110.10">
    <property type="entry name" value="Electron Transport, Fmn-binding Protein, Chain A"/>
    <property type="match status" value="1"/>
</dbReference>
<proteinExistence type="predicted"/>
<gene>
    <name evidence="3" type="ORF">LRP29_03400</name>
</gene>
<evidence type="ECO:0000256" key="1">
    <source>
        <dbReference type="ARBA" id="ARBA00023002"/>
    </source>
</evidence>
<dbReference type="PANTHER" id="PTHR30466">
    <property type="entry name" value="FLAVIN REDUCTASE"/>
    <property type="match status" value="1"/>
</dbReference>
<protein>
    <submittedName>
        <fullName evidence="3">Flavin reductase</fullName>
    </submittedName>
</protein>
<dbReference type="SUPFAM" id="SSF50475">
    <property type="entry name" value="FMN-binding split barrel"/>
    <property type="match status" value="1"/>
</dbReference>
<sequence>MATQISKADFRDAMARVCAPVNIVTTDGPAGRGGFTATAMCSVSDEPPTLLVCMNGRSTQAAMFLSNRRFCVNVLTHDHMHLAGKFAGATRDMEARYASARWQTLTSGTPALSDAIVNFDCEIETVHVVGTHNVMIGRVIDVRHGSGGSALLYVDRNYTQPTRLGSFGG</sequence>
<dbReference type="GO" id="GO:0042602">
    <property type="term" value="F:riboflavin reductase (NADPH) activity"/>
    <property type="evidence" value="ECO:0007669"/>
    <property type="project" value="TreeGrafter"/>
</dbReference>
<keyword evidence="4" id="KW-1185">Reference proteome</keyword>
<reference evidence="3 4" key="1">
    <citation type="journal article" date="2022" name="Microbiol. Resour. Announc.">
        <title>Complete Genome Sequence of Mesorhizobium ciceri Strain R30, a Rhizobium Used as a Commercial Inoculant for Chickpea in Argentina.</title>
        <authorList>
            <person name="Foresto E."/>
            <person name="Revale S."/>
            <person name="Primo E."/>
            <person name="Nievas F."/>
            <person name="Carezzano E."/>
            <person name="Puente M."/>
            <person name="Alzari P."/>
            <person name="Mart M."/>
            <person name="Ben-Assaya M."/>
            <person name="Mornico D."/>
            <person name="Santoro M."/>
            <person name="Mart F."/>
            <person name="Giordano W."/>
            <person name="Bogino P."/>
        </authorList>
    </citation>
    <scope>NUCLEOTIDE SEQUENCE [LARGE SCALE GENOMIC DNA]</scope>
    <source>
        <strain evidence="3 4">R30</strain>
    </source>
</reference>
<dbReference type="PANTHER" id="PTHR30466:SF1">
    <property type="entry name" value="FMN REDUCTASE (NADH) RUTF"/>
    <property type="match status" value="1"/>
</dbReference>
<feature type="domain" description="Flavin reductase like" evidence="2">
    <location>
        <begin position="14"/>
        <end position="160"/>
    </location>
</feature>
<accession>A0AB38TDZ2</accession>
<dbReference type="KEGG" id="mcic:A4R28_25030"/>
<dbReference type="Pfam" id="PF01613">
    <property type="entry name" value="Flavin_Reduct"/>
    <property type="match status" value="1"/>
</dbReference>
<dbReference type="Proteomes" id="UP001060070">
    <property type="component" value="Chromosome"/>
</dbReference>
<dbReference type="EMBL" id="CP088147">
    <property type="protein sequence ID" value="UTU52511.1"/>
    <property type="molecule type" value="Genomic_DNA"/>
</dbReference>
<dbReference type="InterPro" id="IPR012349">
    <property type="entry name" value="Split_barrel_FMN-bd"/>
</dbReference>